<evidence type="ECO:0000256" key="1">
    <source>
        <dbReference type="SAM" id="MobiDB-lite"/>
    </source>
</evidence>
<gene>
    <name evidence="2" type="ORF">NLU14_08860</name>
</gene>
<reference evidence="2" key="1">
    <citation type="submission" date="2022-07" db="EMBL/GenBank/DDBJ databases">
        <title>Marinobacter iranensis a new bacterium isolate from a hipersaline lake in Iran.</title>
        <authorList>
            <person name="Mohammad A.M.A."/>
            <person name="Cristina S.-P."/>
            <person name="Antonio V."/>
        </authorList>
    </citation>
    <scope>NUCLEOTIDE SEQUENCE</scope>
    <source>
        <strain evidence="2">71-i</strain>
    </source>
</reference>
<proteinExistence type="predicted"/>
<name>A0ABT5YBB0_9GAMM</name>
<organism evidence="2 3">
    <name type="scientific">Marinobacter iranensis</name>
    <dbReference type="NCBI Taxonomy" id="2962607"/>
    <lineage>
        <taxon>Bacteria</taxon>
        <taxon>Pseudomonadati</taxon>
        <taxon>Pseudomonadota</taxon>
        <taxon>Gammaproteobacteria</taxon>
        <taxon>Pseudomonadales</taxon>
        <taxon>Marinobacteraceae</taxon>
        <taxon>Marinobacter</taxon>
    </lineage>
</organism>
<feature type="region of interest" description="Disordered" evidence="1">
    <location>
        <begin position="203"/>
        <end position="224"/>
    </location>
</feature>
<dbReference type="EMBL" id="JANCMW010000004">
    <property type="protein sequence ID" value="MDF0750340.1"/>
    <property type="molecule type" value="Genomic_DNA"/>
</dbReference>
<dbReference type="RefSeq" id="WP_275705871.1">
    <property type="nucleotide sequence ID" value="NZ_JANCMW010000004.1"/>
</dbReference>
<dbReference type="Proteomes" id="UP001143391">
    <property type="component" value="Unassembled WGS sequence"/>
</dbReference>
<comment type="caution">
    <text evidence="2">The sequence shown here is derived from an EMBL/GenBank/DDBJ whole genome shotgun (WGS) entry which is preliminary data.</text>
</comment>
<sequence length="224" mass="24866">MSEFKREERYIVIKRKHLSPLNEARIRETLATCGAPTIGCVVVEADWPNYEYVWQTVEQVANGTWQAARAQGGEAVAWLMYDEDGRLFGASANEDTARRFGEHSGRKCVPCYANPALVRGSDAVAYGWFEAGKLASFTHDPEEADELAAEQGAAAFPLYTHPSASVPEGWKLVPIKPTAEMCRAFHKADEHYHTSGSGWSSPDYQWKSMLDEAPQPPQRGKGDD</sequence>
<evidence type="ECO:0000313" key="2">
    <source>
        <dbReference type="EMBL" id="MDF0750340.1"/>
    </source>
</evidence>
<keyword evidence="3" id="KW-1185">Reference proteome</keyword>
<protein>
    <submittedName>
        <fullName evidence="2">Uncharacterized protein</fullName>
    </submittedName>
</protein>
<accession>A0ABT5YBB0</accession>
<evidence type="ECO:0000313" key="3">
    <source>
        <dbReference type="Proteomes" id="UP001143391"/>
    </source>
</evidence>